<keyword evidence="1" id="KW-0732">Signal</keyword>
<reference evidence="2 3" key="1">
    <citation type="submission" date="2014-03" db="EMBL/GenBank/DDBJ databases">
        <title>Draft genome of the hookworm Oesophagostomum dentatum.</title>
        <authorList>
            <person name="Mitreva M."/>
        </authorList>
    </citation>
    <scope>NUCLEOTIDE SEQUENCE [LARGE SCALE GENOMIC DNA]</scope>
    <source>
        <strain evidence="2 3">OD-Hann</strain>
    </source>
</reference>
<name>A0A0B1RXV0_OESDE</name>
<evidence type="ECO:0000313" key="3">
    <source>
        <dbReference type="Proteomes" id="UP000053660"/>
    </source>
</evidence>
<feature type="signal peptide" evidence="1">
    <location>
        <begin position="1"/>
        <end position="23"/>
    </location>
</feature>
<dbReference type="EMBL" id="KN610309">
    <property type="protein sequence ID" value="KHJ77898.1"/>
    <property type="molecule type" value="Genomic_DNA"/>
</dbReference>
<keyword evidence="3" id="KW-1185">Reference proteome</keyword>
<evidence type="ECO:0000256" key="1">
    <source>
        <dbReference type="SAM" id="SignalP"/>
    </source>
</evidence>
<evidence type="ECO:0000313" key="2">
    <source>
        <dbReference type="EMBL" id="KHJ77898.1"/>
    </source>
</evidence>
<protein>
    <submittedName>
        <fullName evidence="2">Uncharacterized protein</fullName>
    </submittedName>
</protein>
<proteinExistence type="predicted"/>
<dbReference type="OrthoDB" id="9994280at2759"/>
<organism evidence="2 3">
    <name type="scientific">Oesophagostomum dentatum</name>
    <name type="common">Nodular worm</name>
    <dbReference type="NCBI Taxonomy" id="61180"/>
    <lineage>
        <taxon>Eukaryota</taxon>
        <taxon>Metazoa</taxon>
        <taxon>Ecdysozoa</taxon>
        <taxon>Nematoda</taxon>
        <taxon>Chromadorea</taxon>
        <taxon>Rhabditida</taxon>
        <taxon>Rhabditina</taxon>
        <taxon>Rhabditomorpha</taxon>
        <taxon>Strongyloidea</taxon>
        <taxon>Strongylidae</taxon>
        <taxon>Oesophagostomum</taxon>
    </lineage>
</organism>
<gene>
    <name evidence="2" type="ORF">OESDEN_22482</name>
</gene>
<dbReference type="Proteomes" id="UP000053660">
    <property type="component" value="Unassembled WGS sequence"/>
</dbReference>
<accession>A0A0B1RXV0</accession>
<sequence length="121" mass="13444">MGIGSFILIIACVVTLESRDKHAQVISEGTSFKRKQLLSIEERAELSTSELVPDEENCSAREESANQTTLNQYSIRTLAEVHRPRTATDAPLAEIDSLVSALTFPDSANVLLLYPQYLRYS</sequence>
<dbReference type="AlphaFoldDB" id="A0A0B1RXV0"/>
<feature type="chain" id="PRO_5002064209" evidence="1">
    <location>
        <begin position="24"/>
        <end position="121"/>
    </location>
</feature>